<evidence type="ECO:0000259" key="1">
    <source>
        <dbReference type="Pfam" id="PF13966"/>
    </source>
</evidence>
<dbReference type="Pfam" id="PF13966">
    <property type="entry name" value="zf-RVT"/>
    <property type="match status" value="1"/>
</dbReference>
<name>A0A392ND60_9FABA</name>
<dbReference type="AlphaFoldDB" id="A0A392ND60"/>
<sequence>MLIDSNSKKWRRDVVLSCFNPHEAKQILSLPLSHRLPQDKIIWCWEKNDEYSVRSAYQLLDDRKNCNQPSPSSIFQESLWGKIWKAAVPNVIRNFLWRLVKHILPSRARLAKKGLNVDPCCPLCYQQAEDYEHIFMSCPIAKLTWFASPLGLHAPSDLDVNSWVL</sequence>
<protein>
    <submittedName>
        <fullName evidence="2">Retrotransposon unclassified-like protein</fullName>
    </submittedName>
</protein>
<organism evidence="2 3">
    <name type="scientific">Trifolium medium</name>
    <dbReference type="NCBI Taxonomy" id="97028"/>
    <lineage>
        <taxon>Eukaryota</taxon>
        <taxon>Viridiplantae</taxon>
        <taxon>Streptophyta</taxon>
        <taxon>Embryophyta</taxon>
        <taxon>Tracheophyta</taxon>
        <taxon>Spermatophyta</taxon>
        <taxon>Magnoliopsida</taxon>
        <taxon>eudicotyledons</taxon>
        <taxon>Gunneridae</taxon>
        <taxon>Pentapetalae</taxon>
        <taxon>rosids</taxon>
        <taxon>fabids</taxon>
        <taxon>Fabales</taxon>
        <taxon>Fabaceae</taxon>
        <taxon>Papilionoideae</taxon>
        <taxon>50 kb inversion clade</taxon>
        <taxon>NPAAA clade</taxon>
        <taxon>Hologalegina</taxon>
        <taxon>IRL clade</taxon>
        <taxon>Trifolieae</taxon>
        <taxon>Trifolium</taxon>
    </lineage>
</organism>
<gene>
    <name evidence="2" type="ORF">A2U01_0018466</name>
</gene>
<evidence type="ECO:0000313" key="3">
    <source>
        <dbReference type="Proteomes" id="UP000265520"/>
    </source>
</evidence>
<keyword evidence="3" id="KW-1185">Reference proteome</keyword>
<reference evidence="2 3" key="1">
    <citation type="journal article" date="2018" name="Front. Plant Sci.">
        <title>Red Clover (Trifolium pratense) and Zigzag Clover (T. medium) - A Picture of Genomic Similarities and Differences.</title>
        <authorList>
            <person name="Dluhosova J."/>
            <person name="Istvanek J."/>
            <person name="Nedelnik J."/>
            <person name="Repkova J."/>
        </authorList>
    </citation>
    <scope>NUCLEOTIDE SEQUENCE [LARGE SCALE GENOMIC DNA]</scope>
    <source>
        <strain evidence="3">cv. 10/8</strain>
        <tissue evidence="2">Leaf</tissue>
    </source>
</reference>
<comment type="caution">
    <text evidence="2">The sequence shown here is derived from an EMBL/GenBank/DDBJ whole genome shotgun (WGS) entry which is preliminary data.</text>
</comment>
<dbReference type="EMBL" id="LXQA010035047">
    <property type="protein sequence ID" value="MCH97471.1"/>
    <property type="molecule type" value="Genomic_DNA"/>
</dbReference>
<dbReference type="InterPro" id="IPR026960">
    <property type="entry name" value="RVT-Znf"/>
</dbReference>
<evidence type="ECO:0000313" key="2">
    <source>
        <dbReference type="EMBL" id="MCH97471.1"/>
    </source>
</evidence>
<feature type="domain" description="Reverse transcriptase zinc-binding" evidence="1">
    <location>
        <begin position="51"/>
        <end position="145"/>
    </location>
</feature>
<accession>A0A392ND60</accession>
<proteinExistence type="predicted"/>
<dbReference type="Proteomes" id="UP000265520">
    <property type="component" value="Unassembled WGS sequence"/>
</dbReference>